<name>A0A9Q1EC43_SYNKA</name>
<evidence type="ECO:0000313" key="1">
    <source>
        <dbReference type="EMBL" id="KAJ8336070.1"/>
    </source>
</evidence>
<gene>
    <name evidence="1" type="ORF">SKAU_G00394130</name>
</gene>
<dbReference type="Proteomes" id="UP001152622">
    <property type="component" value="Chromosome 20"/>
</dbReference>
<proteinExistence type="predicted"/>
<organism evidence="1 2">
    <name type="scientific">Synaphobranchus kaupii</name>
    <name type="common">Kaup's arrowtooth eel</name>
    <dbReference type="NCBI Taxonomy" id="118154"/>
    <lineage>
        <taxon>Eukaryota</taxon>
        <taxon>Metazoa</taxon>
        <taxon>Chordata</taxon>
        <taxon>Craniata</taxon>
        <taxon>Vertebrata</taxon>
        <taxon>Euteleostomi</taxon>
        <taxon>Actinopterygii</taxon>
        <taxon>Neopterygii</taxon>
        <taxon>Teleostei</taxon>
        <taxon>Anguilliformes</taxon>
        <taxon>Synaphobranchidae</taxon>
        <taxon>Synaphobranchus</taxon>
    </lineage>
</organism>
<protein>
    <submittedName>
        <fullName evidence="1">Uncharacterized protein</fullName>
    </submittedName>
</protein>
<keyword evidence="2" id="KW-1185">Reference proteome</keyword>
<reference evidence="1" key="1">
    <citation type="journal article" date="2023" name="Science">
        <title>Genome structures resolve the early diversification of teleost fishes.</title>
        <authorList>
            <person name="Parey E."/>
            <person name="Louis A."/>
            <person name="Montfort J."/>
            <person name="Bouchez O."/>
            <person name="Roques C."/>
            <person name="Iampietro C."/>
            <person name="Lluch J."/>
            <person name="Castinel A."/>
            <person name="Donnadieu C."/>
            <person name="Desvignes T."/>
            <person name="Floi Bucao C."/>
            <person name="Jouanno E."/>
            <person name="Wen M."/>
            <person name="Mejri S."/>
            <person name="Dirks R."/>
            <person name="Jansen H."/>
            <person name="Henkel C."/>
            <person name="Chen W.J."/>
            <person name="Zahm M."/>
            <person name="Cabau C."/>
            <person name="Klopp C."/>
            <person name="Thompson A.W."/>
            <person name="Robinson-Rechavi M."/>
            <person name="Braasch I."/>
            <person name="Lecointre G."/>
            <person name="Bobe J."/>
            <person name="Postlethwait J.H."/>
            <person name="Berthelot C."/>
            <person name="Roest Crollius H."/>
            <person name="Guiguen Y."/>
        </authorList>
    </citation>
    <scope>NUCLEOTIDE SEQUENCE</scope>
    <source>
        <strain evidence="1">WJC10195</strain>
    </source>
</reference>
<dbReference type="EMBL" id="JAINUF010000020">
    <property type="protein sequence ID" value="KAJ8336070.1"/>
    <property type="molecule type" value="Genomic_DNA"/>
</dbReference>
<accession>A0A9Q1EC43</accession>
<sequence>MGKRLVNRVRARCGNDGTAYVTADNMWADCGWVRAAAQFWGQPGRRRFAPVMAHVWPLSGNQIWALILCCMWVEGNWVVWARAVPDKIWHNVSVIKPLTLGGGRAVKMLQRLRVSERCSCSGLFNQIRRGRRAY</sequence>
<dbReference type="AlphaFoldDB" id="A0A9Q1EC43"/>
<evidence type="ECO:0000313" key="2">
    <source>
        <dbReference type="Proteomes" id="UP001152622"/>
    </source>
</evidence>
<comment type="caution">
    <text evidence="1">The sequence shown here is derived from an EMBL/GenBank/DDBJ whole genome shotgun (WGS) entry which is preliminary data.</text>
</comment>